<gene>
    <name evidence="1" type="ORF">WN51_01521</name>
</gene>
<sequence length="55" mass="6384">MLQISDRWRMRDRKICNSHGNLTSKQIEILGNRQASTSFGDLGNLFLKFSNCLLR</sequence>
<dbReference type="AlphaFoldDB" id="A0A0N0BF15"/>
<dbReference type="EMBL" id="KQ435821">
    <property type="protein sequence ID" value="KOX72422.1"/>
    <property type="molecule type" value="Genomic_DNA"/>
</dbReference>
<reference evidence="1 2" key="1">
    <citation type="submission" date="2015-07" db="EMBL/GenBank/DDBJ databases">
        <title>The genome of Melipona quadrifasciata.</title>
        <authorList>
            <person name="Pan H."/>
            <person name="Kapheim K."/>
        </authorList>
    </citation>
    <scope>NUCLEOTIDE SEQUENCE [LARGE SCALE GENOMIC DNA]</scope>
    <source>
        <strain evidence="1">0111107301</strain>
        <tissue evidence="1">Whole body</tissue>
    </source>
</reference>
<protein>
    <submittedName>
        <fullName evidence="1">Uncharacterized protein</fullName>
    </submittedName>
</protein>
<organism evidence="1 2">
    <name type="scientific">Melipona quadrifasciata</name>
    <dbReference type="NCBI Taxonomy" id="166423"/>
    <lineage>
        <taxon>Eukaryota</taxon>
        <taxon>Metazoa</taxon>
        <taxon>Ecdysozoa</taxon>
        <taxon>Arthropoda</taxon>
        <taxon>Hexapoda</taxon>
        <taxon>Insecta</taxon>
        <taxon>Pterygota</taxon>
        <taxon>Neoptera</taxon>
        <taxon>Endopterygota</taxon>
        <taxon>Hymenoptera</taxon>
        <taxon>Apocrita</taxon>
        <taxon>Aculeata</taxon>
        <taxon>Apoidea</taxon>
        <taxon>Anthophila</taxon>
        <taxon>Apidae</taxon>
        <taxon>Melipona</taxon>
    </lineage>
</organism>
<accession>A0A0N0BF15</accession>
<evidence type="ECO:0000313" key="2">
    <source>
        <dbReference type="Proteomes" id="UP000053105"/>
    </source>
</evidence>
<name>A0A0N0BF15_9HYME</name>
<proteinExistence type="predicted"/>
<keyword evidence="2" id="KW-1185">Reference proteome</keyword>
<dbReference type="Proteomes" id="UP000053105">
    <property type="component" value="Unassembled WGS sequence"/>
</dbReference>
<evidence type="ECO:0000313" key="1">
    <source>
        <dbReference type="EMBL" id="KOX72422.1"/>
    </source>
</evidence>